<comment type="caution">
    <text evidence="2">The sequence shown here is derived from an EMBL/GenBank/DDBJ whole genome shotgun (WGS) entry which is preliminary data.</text>
</comment>
<sequence length="121" mass="14140">MYFGSYPDLRSETLSPIIFRTYVEIQYNLQTFGESTFEESQKPRHHSSKDSLSRRSGHNISLDPLSLRVSIASNCVGVIYRRKSSKKQLTKSGKIKRTQRFMIITVLYKIKKANTMKYLHF</sequence>
<accession>A0A0C2MBC8</accession>
<evidence type="ECO:0000313" key="3">
    <source>
        <dbReference type="Proteomes" id="UP000031668"/>
    </source>
</evidence>
<dbReference type="Proteomes" id="UP000031668">
    <property type="component" value="Unassembled WGS sequence"/>
</dbReference>
<organism evidence="2 3">
    <name type="scientific">Thelohanellus kitauei</name>
    <name type="common">Myxosporean</name>
    <dbReference type="NCBI Taxonomy" id="669202"/>
    <lineage>
        <taxon>Eukaryota</taxon>
        <taxon>Metazoa</taxon>
        <taxon>Cnidaria</taxon>
        <taxon>Myxozoa</taxon>
        <taxon>Myxosporea</taxon>
        <taxon>Bivalvulida</taxon>
        <taxon>Platysporina</taxon>
        <taxon>Myxobolidae</taxon>
        <taxon>Thelohanellus</taxon>
    </lineage>
</organism>
<dbReference type="EMBL" id="JWZT01005309">
    <property type="protein sequence ID" value="KII61609.1"/>
    <property type="molecule type" value="Genomic_DNA"/>
</dbReference>
<keyword evidence="3" id="KW-1185">Reference proteome</keyword>
<evidence type="ECO:0000313" key="2">
    <source>
        <dbReference type="EMBL" id="KII61609.1"/>
    </source>
</evidence>
<gene>
    <name evidence="2" type="ORF">RF11_00808</name>
</gene>
<reference evidence="2 3" key="1">
    <citation type="journal article" date="2014" name="Genome Biol. Evol.">
        <title>The genome of the myxosporean Thelohanellus kitauei shows adaptations to nutrient acquisition within its fish host.</title>
        <authorList>
            <person name="Yang Y."/>
            <person name="Xiong J."/>
            <person name="Zhou Z."/>
            <person name="Huo F."/>
            <person name="Miao W."/>
            <person name="Ran C."/>
            <person name="Liu Y."/>
            <person name="Zhang J."/>
            <person name="Feng J."/>
            <person name="Wang M."/>
            <person name="Wang M."/>
            <person name="Wang L."/>
            <person name="Yao B."/>
        </authorList>
    </citation>
    <scope>NUCLEOTIDE SEQUENCE [LARGE SCALE GENOMIC DNA]</scope>
    <source>
        <strain evidence="2">Wuqing</strain>
    </source>
</reference>
<proteinExistence type="predicted"/>
<evidence type="ECO:0000256" key="1">
    <source>
        <dbReference type="SAM" id="MobiDB-lite"/>
    </source>
</evidence>
<protein>
    <submittedName>
        <fullName evidence="2">Uncharacterized protein</fullName>
    </submittedName>
</protein>
<name>A0A0C2MBC8_THEKT</name>
<dbReference type="AlphaFoldDB" id="A0A0C2MBC8"/>
<feature type="region of interest" description="Disordered" evidence="1">
    <location>
        <begin position="36"/>
        <end position="59"/>
    </location>
</feature>